<evidence type="ECO:0000313" key="1">
    <source>
        <dbReference type="EMBL" id="CAG8447245.1"/>
    </source>
</evidence>
<protein>
    <submittedName>
        <fullName evidence="1">3647_t:CDS:1</fullName>
    </submittedName>
</protein>
<dbReference type="EMBL" id="CAJVPM010000574">
    <property type="protein sequence ID" value="CAG8447245.1"/>
    <property type="molecule type" value="Genomic_DNA"/>
</dbReference>
<keyword evidence="2" id="KW-1185">Reference proteome</keyword>
<organism evidence="1 2">
    <name type="scientific">Scutellospora calospora</name>
    <dbReference type="NCBI Taxonomy" id="85575"/>
    <lineage>
        <taxon>Eukaryota</taxon>
        <taxon>Fungi</taxon>
        <taxon>Fungi incertae sedis</taxon>
        <taxon>Mucoromycota</taxon>
        <taxon>Glomeromycotina</taxon>
        <taxon>Glomeromycetes</taxon>
        <taxon>Diversisporales</taxon>
        <taxon>Gigasporaceae</taxon>
        <taxon>Scutellospora</taxon>
    </lineage>
</organism>
<evidence type="ECO:0000313" key="2">
    <source>
        <dbReference type="Proteomes" id="UP000789860"/>
    </source>
</evidence>
<reference evidence="1" key="1">
    <citation type="submission" date="2021-06" db="EMBL/GenBank/DDBJ databases">
        <authorList>
            <person name="Kallberg Y."/>
            <person name="Tangrot J."/>
            <person name="Rosling A."/>
        </authorList>
    </citation>
    <scope>NUCLEOTIDE SEQUENCE</scope>
    <source>
        <strain evidence="1">AU212A</strain>
    </source>
</reference>
<name>A0ACA9K1Z9_9GLOM</name>
<accession>A0ACA9K1Z9</accession>
<proteinExistence type="predicted"/>
<dbReference type="Proteomes" id="UP000789860">
    <property type="component" value="Unassembled WGS sequence"/>
</dbReference>
<gene>
    <name evidence="1" type="ORF">SCALOS_LOCUS998</name>
</gene>
<sequence length="113" mass="13377">MRCWNAQPEKRPTSKELFLTILEWHDVCFSFMQSYRPEYTEQIEKSEKIINQFLESNTNTSLDYKLHPGAIYTSRLLKTSNLLPLPVNTVEYENQLSRLYEDSQLINLQVSND</sequence>
<comment type="caution">
    <text evidence="1">The sequence shown here is derived from an EMBL/GenBank/DDBJ whole genome shotgun (WGS) entry which is preliminary data.</text>
</comment>